<dbReference type="InterPro" id="IPR008920">
    <property type="entry name" value="TF_FadR/GntR_C"/>
</dbReference>
<dbReference type="RefSeq" id="WP_338038943.1">
    <property type="nucleotide sequence ID" value="NZ_JAFBFC010000008.1"/>
</dbReference>
<dbReference type="PRINTS" id="PR00035">
    <property type="entry name" value="HTHGNTR"/>
</dbReference>
<protein>
    <submittedName>
        <fullName evidence="5">GntR family transcriptional repressor for pyruvate dehydrogenase complex</fullName>
    </submittedName>
</protein>
<dbReference type="InterPro" id="IPR036390">
    <property type="entry name" value="WH_DNA-bd_sf"/>
</dbReference>
<dbReference type="SUPFAM" id="SSF48008">
    <property type="entry name" value="GntR ligand-binding domain-like"/>
    <property type="match status" value="1"/>
</dbReference>
<keyword evidence="1" id="KW-0805">Transcription regulation</keyword>
<evidence type="ECO:0000259" key="4">
    <source>
        <dbReference type="PROSITE" id="PS50949"/>
    </source>
</evidence>
<evidence type="ECO:0000313" key="6">
    <source>
        <dbReference type="Proteomes" id="UP000809829"/>
    </source>
</evidence>
<keyword evidence="5" id="KW-0670">Pyruvate</keyword>
<dbReference type="CDD" id="cd07377">
    <property type="entry name" value="WHTH_GntR"/>
    <property type="match status" value="1"/>
</dbReference>
<dbReference type="PANTHER" id="PTHR43537">
    <property type="entry name" value="TRANSCRIPTIONAL REGULATOR, GNTR FAMILY"/>
    <property type="match status" value="1"/>
</dbReference>
<sequence length="242" mass="27629">MEYKRIKPRKIYEEVAEALLHSIKKGDLKPGDRLASVQQLAENFQVGRSAIREALSALRAMGLVEMKQGEGTYVRQFDPEMLSLPITSAVLMNKQDIEHLLEVRKVLEVGAVGTAAMKRTPQQLQTIAEVLEQMKDAFGNQELGEKADFDFHMAIAEASQNPLLVKLMNNVSEMMIETMRETRRIWLYSEQTTAERIYEEHKQIYEAIAEQNVQKAQERMLAHLVNVEQVLMQYIGEDYSGA</sequence>
<dbReference type="PANTHER" id="PTHR43537:SF5">
    <property type="entry name" value="UXU OPERON TRANSCRIPTIONAL REGULATOR"/>
    <property type="match status" value="1"/>
</dbReference>
<comment type="caution">
    <text evidence="5">The sequence shown here is derived from an EMBL/GenBank/DDBJ whole genome shotgun (WGS) entry which is preliminary data.</text>
</comment>
<evidence type="ECO:0000256" key="2">
    <source>
        <dbReference type="ARBA" id="ARBA00023125"/>
    </source>
</evidence>
<dbReference type="Proteomes" id="UP000809829">
    <property type="component" value="Unassembled WGS sequence"/>
</dbReference>
<dbReference type="SUPFAM" id="SSF46785">
    <property type="entry name" value="Winged helix' DNA-binding domain"/>
    <property type="match status" value="1"/>
</dbReference>
<organism evidence="5 6">
    <name type="scientific">Priestia iocasae</name>
    <dbReference type="NCBI Taxonomy" id="2291674"/>
    <lineage>
        <taxon>Bacteria</taxon>
        <taxon>Bacillati</taxon>
        <taxon>Bacillota</taxon>
        <taxon>Bacilli</taxon>
        <taxon>Bacillales</taxon>
        <taxon>Bacillaceae</taxon>
        <taxon>Priestia</taxon>
    </lineage>
</organism>
<dbReference type="InterPro" id="IPR036388">
    <property type="entry name" value="WH-like_DNA-bd_sf"/>
</dbReference>
<proteinExistence type="predicted"/>
<keyword evidence="3" id="KW-0804">Transcription</keyword>
<dbReference type="Pfam" id="PF07729">
    <property type="entry name" value="FCD"/>
    <property type="match status" value="1"/>
</dbReference>
<dbReference type="EMBL" id="JAFBFC010000008">
    <property type="protein sequence ID" value="MBM7704783.1"/>
    <property type="molecule type" value="Genomic_DNA"/>
</dbReference>
<accession>A0ABS2QZX1</accession>
<evidence type="ECO:0000313" key="5">
    <source>
        <dbReference type="EMBL" id="MBM7704783.1"/>
    </source>
</evidence>
<keyword evidence="2" id="KW-0238">DNA-binding</keyword>
<dbReference type="InterPro" id="IPR000524">
    <property type="entry name" value="Tscrpt_reg_HTH_GntR"/>
</dbReference>
<dbReference type="InterPro" id="IPR011711">
    <property type="entry name" value="GntR_C"/>
</dbReference>
<gene>
    <name evidence="5" type="ORF">JOC83_003642</name>
</gene>
<dbReference type="Pfam" id="PF00392">
    <property type="entry name" value="GntR"/>
    <property type="match status" value="1"/>
</dbReference>
<dbReference type="SMART" id="SM00345">
    <property type="entry name" value="HTH_GNTR"/>
    <property type="match status" value="1"/>
</dbReference>
<dbReference type="Gene3D" id="1.10.10.10">
    <property type="entry name" value="Winged helix-like DNA-binding domain superfamily/Winged helix DNA-binding domain"/>
    <property type="match status" value="1"/>
</dbReference>
<keyword evidence="6" id="KW-1185">Reference proteome</keyword>
<reference evidence="5 6" key="1">
    <citation type="submission" date="2021-01" db="EMBL/GenBank/DDBJ databases">
        <title>Genomic Encyclopedia of Type Strains, Phase IV (KMG-IV): sequencing the most valuable type-strain genomes for metagenomic binning, comparative biology and taxonomic classification.</title>
        <authorList>
            <person name="Goeker M."/>
        </authorList>
    </citation>
    <scope>NUCLEOTIDE SEQUENCE [LARGE SCALE GENOMIC DNA]</scope>
    <source>
        <strain evidence="5 6">DSM 104297</strain>
    </source>
</reference>
<evidence type="ECO:0000256" key="1">
    <source>
        <dbReference type="ARBA" id="ARBA00023015"/>
    </source>
</evidence>
<name>A0ABS2QZX1_9BACI</name>
<feature type="domain" description="HTH gntR-type" evidence="4">
    <location>
        <begin position="9"/>
        <end position="77"/>
    </location>
</feature>
<evidence type="ECO:0000256" key="3">
    <source>
        <dbReference type="ARBA" id="ARBA00023163"/>
    </source>
</evidence>
<dbReference type="PROSITE" id="PS50949">
    <property type="entry name" value="HTH_GNTR"/>
    <property type="match status" value="1"/>
</dbReference>
<dbReference type="Gene3D" id="1.20.120.530">
    <property type="entry name" value="GntR ligand-binding domain-like"/>
    <property type="match status" value="1"/>
</dbReference>
<dbReference type="SMART" id="SM00895">
    <property type="entry name" value="FCD"/>
    <property type="match status" value="1"/>
</dbReference>